<accession>A0A6N4SW86</accession>
<proteinExistence type="inferred from homology"/>
<organism evidence="5 6">
    <name type="scientific">Cytophaga hutchinsonii (strain ATCC 33406 / DSM 1761 / CIP 103989 / NBRC 15051 / NCIMB 9469 / D465)</name>
    <dbReference type="NCBI Taxonomy" id="269798"/>
    <lineage>
        <taxon>Bacteria</taxon>
        <taxon>Pseudomonadati</taxon>
        <taxon>Bacteroidota</taxon>
        <taxon>Cytophagia</taxon>
        <taxon>Cytophagales</taxon>
        <taxon>Cytophagaceae</taxon>
        <taxon>Cytophaga</taxon>
    </lineage>
</organism>
<dbReference type="GO" id="GO:0009307">
    <property type="term" value="P:DNA restriction-modification system"/>
    <property type="evidence" value="ECO:0007669"/>
    <property type="project" value="UniProtKB-KW"/>
</dbReference>
<dbReference type="GO" id="GO:0003677">
    <property type="term" value="F:DNA binding"/>
    <property type="evidence" value="ECO:0007669"/>
    <property type="project" value="UniProtKB-KW"/>
</dbReference>
<name>A0A6N4SW86_CYTH3</name>
<dbReference type="EMBL" id="CP000383">
    <property type="protein sequence ID" value="ABG60588.1"/>
    <property type="molecule type" value="Genomic_DNA"/>
</dbReference>
<reference evidence="5 6" key="1">
    <citation type="journal article" date="2007" name="Appl. Environ. Microbiol.">
        <title>Genome sequence of the cellulolytic gliding bacterium Cytophaga hutchinsonii.</title>
        <authorList>
            <person name="Xie G."/>
            <person name="Bruce D.C."/>
            <person name="Challacombe J.F."/>
            <person name="Chertkov O."/>
            <person name="Detter J.C."/>
            <person name="Gilna P."/>
            <person name="Han C.S."/>
            <person name="Lucas S."/>
            <person name="Misra M."/>
            <person name="Myers G.L."/>
            <person name="Richardson P."/>
            <person name="Tapia R."/>
            <person name="Thayer N."/>
            <person name="Thompson L.S."/>
            <person name="Brettin T.S."/>
            <person name="Henrissat B."/>
            <person name="Wilson D.B."/>
            <person name="McBride M.J."/>
        </authorList>
    </citation>
    <scope>NUCLEOTIDE SEQUENCE [LARGE SCALE GENOMIC DNA]</scope>
    <source>
        <strain evidence="6">ATCC 33406 / DSM 1761 / CIP 103989 / NBRC 15051 / NCIMB 9469 / D465</strain>
    </source>
</reference>
<keyword evidence="2" id="KW-0680">Restriction system</keyword>
<evidence type="ECO:0000256" key="1">
    <source>
        <dbReference type="ARBA" id="ARBA00010923"/>
    </source>
</evidence>
<gene>
    <name evidence="5" type="primary">hsdS</name>
    <name evidence="5" type="ordered locus">CHU_3352</name>
</gene>
<keyword evidence="5" id="KW-0378">Hydrolase</keyword>
<dbReference type="SUPFAM" id="SSF116734">
    <property type="entry name" value="DNA methylase specificity domain"/>
    <property type="match status" value="2"/>
</dbReference>
<feature type="domain" description="Type I restriction modification DNA specificity" evidence="4">
    <location>
        <begin position="209"/>
        <end position="301"/>
    </location>
</feature>
<evidence type="ECO:0000256" key="3">
    <source>
        <dbReference type="ARBA" id="ARBA00023125"/>
    </source>
</evidence>
<dbReference type="InterPro" id="IPR052021">
    <property type="entry name" value="Type-I_RS_S_subunit"/>
</dbReference>
<feature type="domain" description="Type I restriction modification DNA specificity" evidence="4">
    <location>
        <begin position="24"/>
        <end position="183"/>
    </location>
</feature>
<dbReference type="InterPro" id="IPR044946">
    <property type="entry name" value="Restrct_endonuc_typeI_TRD_sf"/>
</dbReference>
<keyword evidence="6" id="KW-1185">Reference proteome</keyword>
<dbReference type="Proteomes" id="UP000001822">
    <property type="component" value="Chromosome"/>
</dbReference>
<dbReference type="GO" id="GO:0009035">
    <property type="term" value="F:type I site-specific deoxyribonuclease activity"/>
    <property type="evidence" value="ECO:0007669"/>
    <property type="project" value="UniProtKB-EC"/>
</dbReference>
<dbReference type="EC" id="3.1.21.3" evidence="5"/>
<dbReference type="PANTHER" id="PTHR30408:SF13">
    <property type="entry name" value="TYPE I RESTRICTION ENZYME HINDI SPECIFICITY SUBUNIT"/>
    <property type="match status" value="1"/>
</dbReference>
<sequence length="303" mass="34122">MTNMAKAGKKNTNVPNLRFPEFDEEWEEKTLGEICEMQAGKFVSASEIKEQHFDGLFPCYGGNGLRGYTKSYNYDGKYSLIGRQGALCGNVNFANGKFHATEHAVVVTPLNGINTVWMFYLLTNLNLNQFATGMAQPGLSVQNLEKVESTIPKAIDEQEKIASFLTLIDGRISTQNKIIEELKLLKIVVSQKIFSRQLRLKDDKGKEFSNWEIKKLEEICEKKSSSISANKIENNFGEYLIYGASGILKKVDFYEEENDYVSIVKDGAGVGRLFYCNGRSSVLGTMDIVKPKDTTSAYFYFVY</sequence>
<dbReference type="Pfam" id="PF01420">
    <property type="entry name" value="Methylase_S"/>
    <property type="match status" value="2"/>
</dbReference>
<dbReference type="Gene3D" id="3.90.220.20">
    <property type="entry name" value="DNA methylase specificity domains"/>
    <property type="match status" value="2"/>
</dbReference>
<keyword evidence="3" id="KW-0238">DNA-binding</keyword>
<dbReference type="AlphaFoldDB" id="A0A6N4SW86"/>
<dbReference type="OrthoDB" id="667970at2"/>
<dbReference type="CDD" id="cd17266">
    <property type="entry name" value="RMtype1_S_Sau1132ORF3780P-TRD2-CR2_like"/>
    <property type="match status" value="1"/>
</dbReference>
<dbReference type="InterPro" id="IPR000055">
    <property type="entry name" value="Restrct_endonuc_typeI_TRD"/>
</dbReference>
<comment type="similarity">
    <text evidence="1">Belongs to the type-I restriction system S methylase family.</text>
</comment>
<dbReference type="PANTHER" id="PTHR30408">
    <property type="entry name" value="TYPE-1 RESTRICTION ENZYME ECOKI SPECIFICITY PROTEIN"/>
    <property type="match status" value="1"/>
</dbReference>
<evidence type="ECO:0000259" key="4">
    <source>
        <dbReference type="Pfam" id="PF01420"/>
    </source>
</evidence>
<protein>
    <submittedName>
        <fullName evidence="5">Type I site-specific deoxyribonuclease S subunit</fullName>
        <ecNumber evidence="5">3.1.21.3</ecNumber>
    </submittedName>
</protein>
<dbReference type="KEGG" id="chu:CHU_3352"/>
<evidence type="ECO:0000256" key="2">
    <source>
        <dbReference type="ARBA" id="ARBA00022747"/>
    </source>
</evidence>
<evidence type="ECO:0000313" key="6">
    <source>
        <dbReference type="Proteomes" id="UP000001822"/>
    </source>
</evidence>
<dbReference type="REBASE" id="13329">
    <property type="entry name" value="S2.ChuAORF3354P"/>
</dbReference>
<evidence type="ECO:0000313" key="5">
    <source>
        <dbReference type="EMBL" id="ABG60588.1"/>
    </source>
</evidence>